<sequence length="764" mass="86420">MKTKSVTPERALKFIIKRDGSKVDFNMTKIVHAVTKALNETKEYRPGVAEKVADSVVRKLLLRQSYDKKFMPTVEGVQDLVEMELMLQKLTATAKAYILYRAERTKMREETRRVPQEIKDKIVESSKYFVSPYQEFIFYQFYSRWSPEIGRRETWVEAIDRFMDFMKENLGDKLTSSEYAEVREGILNQEVCPSMRLLWSAGSAARKTNVCAYNCAYIAPTSWRDLSEIMYVSMCGAGCGFSVEPENVGKFPQIHKQTGKFAPKIVVEDSKEGWCNAYVAACKAWEKGFDVEIDYSKIRPAGAKLLTMGGRASGPAPLQELMQFTKRKMLAKQGKRLSTLDLHDIICQIGLIVVAGGVRRSALISLSALDDMEVRDAKSGAFWQTEGQRSMANNSAVYEVKPTAEEFLQEWTALVTSRAGERGIFNRGGLQFQVPKRRWDVLKKAKLPGVNPCGEIYLQSKQFCNLTSIVVRPKDDMESMKRKMRLATLLGTYQAALTDFGYLSKGWKNNCEKEQLLGVSITGYYDNKIVRDDKNLETLREEAVKANKKYAKRFGKNESTAITCVKPHGNSGQLLGVGSGMHTWYAPYYIRRVRISANDPLMKLAKSQGVPIFPEVGYSTANATTMVMEFPVKAPEGALVNKDVTALEMLEEWKRLKVHFTEHNPSVTIYVGDDEWVSVANFVYKNWDIVGGLAFLPRDNHVYRLAPYEEITKEEYERRVKELGHLDFSKLIIYEQEDMTQGAKELACAGGVCEIDVVPAEAAA</sequence>
<dbReference type="SUPFAM" id="SSF51998">
    <property type="entry name" value="PFL-like glycyl radical enzymes"/>
    <property type="match status" value="1"/>
</dbReference>
<dbReference type="Gene3D" id="3.30.1620.10">
    <property type="entry name" value="b-12 dependent (class ii) ribonucleotide reductase, Chain A, Domain 2"/>
    <property type="match status" value="1"/>
</dbReference>
<dbReference type="Gene3D" id="3.90.1390.10">
    <property type="entry name" value="b-12 dependent (class ii) ribonucleotide reductase, chain A, domain 3"/>
    <property type="match status" value="1"/>
</dbReference>
<protein>
    <submittedName>
        <fullName evidence="9">Ribonucleoside-triphosphate reductase</fullName>
    </submittedName>
</protein>
<dbReference type="EMBL" id="MHVJ01000013">
    <property type="protein sequence ID" value="OHA91329.1"/>
    <property type="molecule type" value="Genomic_DNA"/>
</dbReference>
<evidence type="ECO:0000256" key="3">
    <source>
        <dbReference type="ARBA" id="ARBA00022741"/>
    </source>
</evidence>
<dbReference type="GO" id="GO:0005524">
    <property type="term" value="F:ATP binding"/>
    <property type="evidence" value="ECO:0007669"/>
    <property type="project" value="UniProtKB-UniRule"/>
</dbReference>
<evidence type="ECO:0000313" key="9">
    <source>
        <dbReference type="EMBL" id="OHA91329.1"/>
    </source>
</evidence>
<dbReference type="Gene3D" id="3.20.70.20">
    <property type="match status" value="2"/>
</dbReference>
<proteinExistence type="predicted"/>
<keyword evidence="2" id="KW-0846">Cobalamin</keyword>
<keyword evidence="5" id="KW-0560">Oxidoreductase</keyword>
<dbReference type="AlphaFoldDB" id="A0A1G2T3D5"/>
<evidence type="ECO:0000256" key="2">
    <source>
        <dbReference type="ARBA" id="ARBA00022628"/>
    </source>
</evidence>
<comment type="caution">
    <text evidence="9">The sequence shown here is derived from an EMBL/GenBank/DDBJ whole genome shotgun (WGS) entry which is preliminary data.</text>
</comment>
<keyword evidence="6" id="KW-0170">Cobalt</keyword>
<evidence type="ECO:0000256" key="4">
    <source>
        <dbReference type="ARBA" id="ARBA00022840"/>
    </source>
</evidence>
<dbReference type="PROSITE" id="PS51161">
    <property type="entry name" value="ATP_CONE"/>
    <property type="match status" value="1"/>
</dbReference>
<name>A0A1G2T3D5_9BACT</name>
<dbReference type="PANTHER" id="PTHR43371">
    <property type="entry name" value="VITAMIN B12-DEPENDENT RIBONUCLEOTIDE REDUCTASE"/>
    <property type="match status" value="1"/>
</dbReference>
<evidence type="ECO:0000256" key="6">
    <source>
        <dbReference type="ARBA" id="ARBA00023285"/>
    </source>
</evidence>
<organism evidence="9 10">
    <name type="scientific">Candidatus Zambryskibacteria bacterium RIFCSPHIGHO2_01_FULL_49_18</name>
    <dbReference type="NCBI Taxonomy" id="1802740"/>
    <lineage>
        <taxon>Bacteria</taxon>
        <taxon>Candidatus Zambryskiibacteriota</taxon>
    </lineage>
</organism>
<gene>
    <name evidence="9" type="ORF">A2758_02620</name>
</gene>
<reference evidence="9 10" key="1">
    <citation type="journal article" date="2016" name="Nat. Commun.">
        <title>Thousands of microbial genomes shed light on interconnected biogeochemical processes in an aquifer system.</title>
        <authorList>
            <person name="Anantharaman K."/>
            <person name="Brown C.T."/>
            <person name="Hug L.A."/>
            <person name="Sharon I."/>
            <person name="Castelle C.J."/>
            <person name="Probst A.J."/>
            <person name="Thomas B.C."/>
            <person name="Singh A."/>
            <person name="Wilkins M.J."/>
            <person name="Karaoz U."/>
            <person name="Brodie E.L."/>
            <person name="Williams K.H."/>
            <person name="Hubbard S.S."/>
            <person name="Banfield J.F."/>
        </authorList>
    </citation>
    <scope>NUCLEOTIDE SEQUENCE [LARGE SCALE GENOMIC DNA]</scope>
</reference>
<dbReference type="GO" id="GO:0004748">
    <property type="term" value="F:ribonucleoside-diphosphate reductase activity, thioredoxin disulfide as acceptor"/>
    <property type="evidence" value="ECO:0007669"/>
    <property type="project" value="TreeGrafter"/>
</dbReference>
<keyword evidence="3 7" id="KW-0547">Nucleotide-binding</keyword>
<dbReference type="InterPro" id="IPR005144">
    <property type="entry name" value="ATP-cone_dom"/>
</dbReference>
<dbReference type="PANTHER" id="PTHR43371:SF1">
    <property type="entry name" value="RIBONUCLEOSIDE-DIPHOSPHATE REDUCTASE"/>
    <property type="match status" value="1"/>
</dbReference>
<dbReference type="Proteomes" id="UP000178612">
    <property type="component" value="Unassembled WGS sequence"/>
</dbReference>
<feature type="domain" description="ATP-cone" evidence="8">
    <location>
        <begin position="13"/>
        <end position="108"/>
    </location>
</feature>
<comment type="cofactor">
    <cofactor evidence="1">
        <name>adenosylcob(III)alamin</name>
        <dbReference type="ChEBI" id="CHEBI:18408"/>
    </cofactor>
</comment>
<dbReference type="Pfam" id="PF03477">
    <property type="entry name" value="ATP-cone"/>
    <property type="match status" value="1"/>
</dbReference>
<evidence type="ECO:0000256" key="1">
    <source>
        <dbReference type="ARBA" id="ARBA00001922"/>
    </source>
</evidence>
<accession>A0A1G2T3D5</accession>
<evidence type="ECO:0000259" key="8">
    <source>
        <dbReference type="PROSITE" id="PS51161"/>
    </source>
</evidence>
<evidence type="ECO:0000256" key="7">
    <source>
        <dbReference type="PROSITE-ProRule" id="PRU00492"/>
    </source>
</evidence>
<evidence type="ECO:0000256" key="5">
    <source>
        <dbReference type="ARBA" id="ARBA00023002"/>
    </source>
</evidence>
<keyword evidence="4 7" id="KW-0067">ATP-binding</keyword>
<dbReference type="InterPro" id="IPR050862">
    <property type="entry name" value="RdRp_reductase_class-2"/>
</dbReference>
<evidence type="ECO:0000313" key="10">
    <source>
        <dbReference type="Proteomes" id="UP000178612"/>
    </source>
</evidence>
<dbReference type="GO" id="GO:0031419">
    <property type="term" value="F:cobalamin binding"/>
    <property type="evidence" value="ECO:0007669"/>
    <property type="project" value="UniProtKB-KW"/>
</dbReference>